<accession>A0A067T1P5</accession>
<sequence>AVEYHREMTVFNGTFDYPSPYRGYPTPEIDAAWRRITQDCKLKPTRLTREQVLKIGKKDTPSKVKYLEEDGGGYMAALEVTHKLHCLDVLRKYTYREHYERFDPDFTLLTPEIFRTHLDSDHCVEILRQDLMCSADVGMITFEWVKGHSHPYPDFNTQHKCRNFEKILAWEIDNAVYIPRGRISRFESEVDLVEPP</sequence>
<dbReference type="AlphaFoldDB" id="A0A067T1P5"/>
<dbReference type="HOGENOM" id="CLU_042941_6_0_1"/>
<dbReference type="InterPro" id="IPR021765">
    <property type="entry name" value="UstYa-like"/>
</dbReference>
<dbReference type="STRING" id="685588.A0A067T1P5"/>
<evidence type="ECO:0000256" key="1">
    <source>
        <dbReference type="ARBA" id="ARBA00004685"/>
    </source>
</evidence>
<dbReference type="OrthoDB" id="3687641at2759"/>
<dbReference type="PANTHER" id="PTHR33365">
    <property type="entry name" value="YALI0B05434P"/>
    <property type="match status" value="1"/>
</dbReference>
<comment type="similarity">
    <text evidence="2">Belongs to the ustYa family.</text>
</comment>
<evidence type="ECO:0000256" key="2">
    <source>
        <dbReference type="ARBA" id="ARBA00035112"/>
    </source>
</evidence>
<dbReference type="PANTHER" id="PTHR33365:SF4">
    <property type="entry name" value="CYCLOCHLOROTINE BIOSYNTHESIS PROTEIN O"/>
    <property type="match status" value="1"/>
</dbReference>
<protein>
    <submittedName>
        <fullName evidence="3">Uncharacterized protein</fullName>
    </submittedName>
</protein>
<evidence type="ECO:0000313" key="4">
    <source>
        <dbReference type="Proteomes" id="UP000027222"/>
    </source>
</evidence>
<dbReference type="EMBL" id="KL142384">
    <property type="protein sequence ID" value="KDR73859.1"/>
    <property type="molecule type" value="Genomic_DNA"/>
</dbReference>
<comment type="pathway">
    <text evidence="1">Mycotoxin biosynthesis.</text>
</comment>
<organism evidence="3 4">
    <name type="scientific">Galerina marginata (strain CBS 339.88)</name>
    <dbReference type="NCBI Taxonomy" id="685588"/>
    <lineage>
        <taxon>Eukaryota</taxon>
        <taxon>Fungi</taxon>
        <taxon>Dikarya</taxon>
        <taxon>Basidiomycota</taxon>
        <taxon>Agaricomycotina</taxon>
        <taxon>Agaricomycetes</taxon>
        <taxon>Agaricomycetidae</taxon>
        <taxon>Agaricales</taxon>
        <taxon>Agaricineae</taxon>
        <taxon>Strophariaceae</taxon>
        <taxon>Galerina</taxon>
    </lineage>
</organism>
<keyword evidence="4" id="KW-1185">Reference proteome</keyword>
<dbReference type="Pfam" id="PF11807">
    <property type="entry name" value="UstYa"/>
    <property type="match status" value="1"/>
</dbReference>
<gene>
    <name evidence="3" type="ORF">GALMADRAFT_71587</name>
</gene>
<evidence type="ECO:0000313" key="3">
    <source>
        <dbReference type="EMBL" id="KDR73859.1"/>
    </source>
</evidence>
<proteinExistence type="inferred from homology"/>
<dbReference type="Proteomes" id="UP000027222">
    <property type="component" value="Unassembled WGS sequence"/>
</dbReference>
<reference evidence="4" key="1">
    <citation type="journal article" date="2014" name="Proc. Natl. Acad. Sci. U.S.A.">
        <title>Extensive sampling of basidiomycete genomes demonstrates inadequacy of the white-rot/brown-rot paradigm for wood decay fungi.</title>
        <authorList>
            <person name="Riley R."/>
            <person name="Salamov A.A."/>
            <person name="Brown D.W."/>
            <person name="Nagy L.G."/>
            <person name="Floudas D."/>
            <person name="Held B.W."/>
            <person name="Levasseur A."/>
            <person name="Lombard V."/>
            <person name="Morin E."/>
            <person name="Otillar R."/>
            <person name="Lindquist E.A."/>
            <person name="Sun H."/>
            <person name="LaButti K.M."/>
            <person name="Schmutz J."/>
            <person name="Jabbour D."/>
            <person name="Luo H."/>
            <person name="Baker S.E."/>
            <person name="Pisabarro A.G."/>
            <person name="Walton J.D."/>
            <person name="Blanchette R.A."/>
            <person name="Henrissat B."/>
            <person name="Martin F."/>
            <person name="Cullen D."/>
            <person name="Hibbett D.S."/>
            <person name="Grigoriev I.V."/>
        </authorList>
    </citation>
    <scope>NUCLEOTIDE SEQUENCE [LARGE SCALE GENOMIC DNA]</scope>
    <source>
        <strain evidence="4">CBS 339.88</strain>
    </source>
</reference>
<name>A0A067T1P5_GALM3</name>
<feature type="non-terminal residue" evidence="3">
    <location>
        <position position="1"/>
    </location>
</feature>
<dbReference type="GO" id="GO:0043386">
    <property type="term" value="P:mycotoxin biosynthetic process"/>
    <property type="evidence" value="ECO:0007669"/>
    <property type="project" value="InterPro"/>
</dbReference>